<feature type="binding site" evidence="7">
    <location>
        <begin position="75"/>
        <end position="77"/>
    </location>
    <ligand>
        <name>FMN</name>
        <dbReference type="ChEBI" id="CHEBI:58210"/>
    </ligand>
</feature>
<evidence type="ECO:0000259" key="8">
    <source>
        <dbReference type="PROSITE" id="PS51349"/>
    </source>
</evidence>
<keyword evidence="4 9" id="KW-0560">Oxidoreductase</keyword>
<feature type="active site" description="Proton acceptor" evidence="6">
    <location>
        <position position="246"/>
    </location>
</feature>
<dbReference type="SUPFAM" id="SSF51395">
    <property type="entry name" value="FMN-linked oxidoreductases"/>
    <property type="match status" value="1"/>
</dbReference>
<keyword evidence="10" id="KW-1185">Reference proteome</keyword>
<dbReference type="AlphaFoldDB" id="A0A7W4WAE6"/>
<dbReference type="PANTHER" id="PTHR10578">
    <property type="entry name" value="S -2-HYDROXY-ACID OXIDASE-RELATED"/>
    <property type="match status" value="1"/>
</dbReference>
<dbReference type="EMBL" id="JACHWZ010000005">
    <property type="protein sequence ID" value="MBB3060605.1"/>
    <property type="molecule type" value="Genomic_DNA"/>
</dbReference>
<evidence type="ECO:0000256" key="6">
    <source>
        <dbReference type="PIRSR" id="PIRSR000138-1"/>
    </source>
</evidence>
<dbReference type="PANTHER" id="PTHR10578:SF107">
    <property type="entry name" value="2-HYDROXYACID OXIDASE 1"/>
    <property type="match status" value="1"/>
</dbReference>
<sequence>MISLSDLEKQALALLPKAHADYFIGGSEREVTANANLQSFDGLQLWPRVLRGNFEGDLNIDLLGSQLDYPILAAPTAFHKLAHPEGELATARAIARCNSLMIVSMASNTAIETITEAAYEVNPRAGIWLQIYIQPDRDFTRRLIRRAEKSDCKGLVVTVDSPVFGVRERDIRNNFSELPEGLYCANMKDPDGIFRDIDFDSGLNWNDIAWLRDNTQLPIILKGILHPEDIRLAIQHNLQSVMISNHGGRQLDGVPATIHVLPLLAQAADGRIRLLVDGGIRSGSDVLKALALGADAVAIGRPVIWGLAVDGEQGVQAVFQHLHKQLLSSVRLCGCRNRDDINSGLIFTPNNQEAKPYG</sequence>
<feature type="binding site" evidence="7">
    <location>
        <position position="249"/>
    </location>
    <ligand>
        <name>glyoxylate</name>
        <dbReference type="ChEBI" id="CHEBI:36655"/>
    </ligand>
</feature>
<gene>
    <name evidence="9" type="ORF">FHS09_001424</name>
</gene>
<feature type="binding site" evidence="7">
    <location>
        <begin position="300"/>
        <end position="301"/>
    </location>
    <ligand>
        <name>FMN</name>
        <dbReference type="ChEBI" id="CHEBI:58210"/>
    </ligand>
</feature>
<protein>
    <submittedName>
        <fullName evidence="9">4-hydroxymandelate oxidase</fullName>
        <ecNumber evidence="9">1.1.3.46</ecNumber>
    </submittedName>
</protein>
<feature type="binding site" evidence="7">
    <location>
        <position position="222"/>
    </location>
    <ligand>
        <name>FMN</name>
        <dbReference type="ChEBI" id="CHEBI:58210"/>
    </ligand>
</feature>
<feature type="binding site" evidence="7">
    <location>
        <position position="22"/>
    </location>
    <ligand>
        <name>glyoxylate</name>
        <dbReference type="ChEBI" id="CHEBI:36655"/>
    </ligand>
</feature>
<evidence type="ECO:0000313" key="10">
    <source>
        <dbReference type="Proteomes" id="UP000535937"/>
    </source>
</evidence>
<dbReference type="GO" id="GO:0010181">
    <property type="term" value="F:FMN binding"/>
    <property type="evidence" value="ECO:0007669"/>
    <property type="project" value="InterPro"/>
</dbReference>
<dbReference type="PROSITE" id="PS51349">
    <property type="entry name" value="FMN_HYDROXY_ACID_DH_2"/>
    <property type="match status" value="1"/>
</dbReference>
<reference evidence="9 10" key="1">
    <citation type="submission" date="2020-08" db="EMBL/GenBank/DDBJ databases">
        <title>Genomic Encyclopedia of Type Strains, Phase III (KMG-III): the genomes of soil and plant-associated and newly described type strains.</title>
        <authorList>
            <person name="Whitman W."/>
        </authorList>
    </citation>
    <scope>NUCLEOTIDE SEQUENCE [LARGE SCALE GENOMIC DNA]</scope>
    <source>
        <strain evidence="9 10">CECT 8799</strain>
    </source>
</reference>
<feature type="binding site" evidence="7">
    <location>
        <position position="167"/>
    </location>
    <ligand>
        <name>glyoxylate</name>
        <dbReference type="ChEBI" id="CHEBI:36655"/>
    </ligand>
</feature>
<accession>A0A7W4WAE6</accession>
<dbReference type="InterPro" id="IPR000262">
    <property type="entry name" value="FMN-dep_DH"/>
</dbReference>
<evidence type="ECO:0000313" key="9">
    <source>
        <dbReference type="EMBL" id="MBB3060605.1"/>
    </source>
</evidence>
<dbReference type="Proteomes" id="UP000535937">
    <property type="component" value="Unassembled WGS sequence"/>
</dbReference>
<feature type="binding site" evidence="7">
    <location>
        <position position="104"/>
    </location>
    <ligand>
        <name>FMN</name>
        <dbReference type="ChEBI" id="CHEBI:58210"/>
    </ligand>
</feature>
<proteinExistence type="inferred from homology"/>
<evidence type="ECO:0000256" key="1">
    <source>
        <dbReference type="ARBA" id="ARBA00001917"/>
    </source>
</evidence>
<feature type="binding site" evidence="7">
    <location>
        <position position="158"/>
    </location>
    <ligand>
        <name>FMN</name>
        <dbReference type="ChEBI" id="CHEBI:58210"/>
    </ligand>
</feature>
<dbReference type="Gene3D" id="3.20.20.70">
    <property type="entry name" value="Aldolase class I"/>
    <property type="match status" value="1"/>
</dbReference>
<dbReference type="GO" id="GO:0016491">
    <property type="term" value="F:oxidoreductase activity"/>
    <property type="evidence" value="ECO:0007669"/>
    <property type="project" value="UniProtKB-KW"/>
</dbReference>
<evidence type="ECO:0000256" key="4">
    <source>
        <dbReference type="ARBA" id="ARBA00023002"/>
    </source>
</evidence>
<dbReference type="RefSeq" id="WP_221191842.1">
    <property type="nucleotide sequence ID" value="NZ_JACHWZ010000005.1"/>
</dbReference>
<organism evidence="9 10">
    <name type="scientific">Microbulbifer rhizosphaerae</name>
    <dbReference type="NCBI Taxonomy" id="1562603"/>
    <lineage>
        <taxon>Bacteria</taxon>
        <taxon>Pseudomonadati</taxon>
        <taxon>Pseudomonadota</taxon>
        <taxon>Gammaproteobacteria</taxon>
        <taxon>Cellvibrionales</taxon>
        <taxon>Microbulbiferaceae</taxon>
        <taxon>Microbulbifer</taxon>
    </lineage>
</organism>
<dbReference type="EC" id="1.1.3.46" evidence="9"/>
<evidence type="ECO:0000256" key="3">
    <source>
        <dbReference type="ARBA" id="ARBA00022643"/>
    </source>
</evidence>
<dbReference type="FunFam" id="3.20.20.70:FF:000056">
    <property type="entry name" value="hydroxyacid oxidase 2"/>
    <property type="match status" value="1"/>
</dbReference>
<dbReference type="GO" id="GO:0005737">
    <property type="term" value="C:cytoplasm"/>
    <property type="evidence" value="ECO:0007669"/>
    <property type="project" value="UniProtKB-ARBA"/>
</dbReference>
<dbReference type="PROSITE" id="PS00557">
    <property type="entry name" value="FMN_HYDROXY_ACID_DH_1"/>
    <property type="match status" value="1"/>
</dbReference>
<keyword evidence="3 7" id="KW-0288">FMN</keyword>
<name>A0A7W4WAE6_9GAMM</name>
<comment type="caution">
    <text evidence="9">The sequence shown here is derived from an EMBL/GenBank/DDBJ whole genome shotgun (WGS) entry which is preliminary data.</text>
</comment>
<dbReference type="InterPro" id="IPR037396">
    <property type="entry name" value="FMN_HAD"/>
</dbReference>
<dbReference type="CDD" id="cd02809">
    <property type="entry name" value="alpha_hydroxyacid_oxid_FMN"/>
    <property type="match status" value="1"/>
</dbReference>
<feature type="binding site" evidence="7">
    <location>
        <position position="130"/>
    </location>
    <ligand>
        <name>FMN</name>
        <dbReference type="ChEBI" id="CHEBI:58210"/>
    </ligand>
</feature>
<dbReference type="Pfam" id="PF01070">
    <property type="entry name" value="FMN_dh"/>
    <property type="match status" value="1"/>
</dbReference>
<feature type="binding site" evidence="7">
    <location>
        <position position="246"/>
    </location>
    <ligand>
        <name>glyoxylate</name>
        <dbReference type="ChEBI" id="CHEBI:36655"/>
    </ligand>
</feature>
<comment type="cofactor">
    <cofactor evidence="1">
        <name>FMN</name>
        <dbReference type="ChEBI" id="CHEBI:58210"/>
    </cofactor>
</comment>
<feature type="binding site" evidence="7">
    <location>
        <position position="132"/>
    </location>
    <ligand>
        <name>glyoxylate</name>
        <dbReference type="ChEBI" id="CHEBI:36655"/>
    </ligand>
</feature>
<evidence type="ECO:0000256" key="2">
    <source>
        <dbReference type="ARBA" id="ARBA00022630"/>
    </source>
</evidence>
<dbReference type="InterPro" id="IPR008259">
    <property type="entry name" value="FMN_hydac_DH_AS"/>
</dbReference>
<evidence type="ECO:0000256" key="5">
    <source>
        <dbReference type="ARBA" id="ARBA00024042"/>
    </source>
</evidence>
<feature type="binding site" evidence="7">
    <location>
        <begin position="277"/>
        <end position="281"/>
    </location>
    <ligand>
        <name>FMN</name>
        <dbReference type="ChEBI" id="CHEBI:58210"/>
    </ligand>
</feature>
<feature type="domain" description="FMN hydroxy acid dehydrogenase" evidence="8">
    <location>
        <begin position="1"/>
        <end position="351"/>
    </location>
</feature>
<evidence type="ECO:0000256" key="7">
    <source>
        <dbReference type="PIRSR" id="PIRSR000138-2"/>
    </source>
</evidence>
<dbReference type="InterPro" id="IPR013785">
    <property type="entry name" value="Aldolase_TIM"/>
</dbReference>
<feature type="binding site" evidence="7">
    <location>
        <position position="244"/>
    </location>
    <ligand>
        <name>FMN</name>
        <dbReference type="ChEBI" id="CHEBI:58210"/>
    </ligand>
</feature>
<comment type="similarity">
    <text evidence="5">Belongs to the FMN-dependent alpha-hydroxy acid dehydrogenase family.</text>
</comment>
<dbReference type="InterPro" id="IPR012133">
    <property type="entry name" value="Alpha-hydoxy_acid_DH_FMN"/>
</dbReference>
<keyword evidence="2 7" id="KW-0285">Flavoprotein</keyword>
<dbReference type="PIRSF" id="PIRSF000138">
    <property type="entry name" value="Al-hdrx_acd_dh"/>
    <property type="match status" value="1"/>
</dbReference>